<dbReference type="AlphaFoldDB" id="C4XJD1"/>
<evidence type="ECO:0000313" key="2">
    <source>
        <dbReference type="Proteomes" id="UP000009071"/>
    </source>
</evidence>
<proteinExistence type="predicted"/>
<reference evidence="1 2" key="1">
    <citation type="journal article" date="2009" name="Genome Res.">
        <title>Whole genome sequence of Desulfovibrio magneticus strain RS-1 revealed common gene clusters in magnetotactic bacteria.</title>
        <authorList>
            <person name="Nakazawa H."/>
            <person name="Arakaki A."/>
            <person name="Narita-Yamada S."/>
            <person name="Yashiro I."/>
            <person name="Jinno K."/>
            <person name="Aoki N."/>
            <person name="Tsuruyama A."/>
            <person name="Okamura Y."/>
            <person name="Tanikawa S."/>
            <person name="Fujita N."/>
            <person name="Takeyama H."/>
            <person name="Matsunaga T."/>
        </authorList>
    </citation>
    <scope>NUCLEOTIDE SEQUENCE [LARGE SCALE GENOMIC DNA]</scope>
    <source>
        <strain evidence="2">ATCC 700980 / DSM 13731 / RS-1</strain>
    </source>
</reference>
<dbReference type="EMBL" id="AP010904">
    <property type="protein sequence ID" value="BAH76681.1"/>
    <property type="molecule type" value="Genomic_DNA"/>
</dbReference>
<accession>C4XJD1</accession>
<protein>
    <submittedName>
        <fullName evidence="1">Uncharacterized protein</fullName>
    </submittedName>
</protein>
<gene>
    <name evidence="1" type="ordered locus">DMR_31900</name>
</gene>
<dbReference type="KEGG" id="dma:DMR_31900"/>
<keyword evidence="2" id="KW-1185">Reference proteome</keyword>
<name>C4XJD1_SOLM1</name>
<dbReference type="Proteomes" id="UP000009071">
    <property type="component" value="Chromosome"/>
</dbReference>
<dbReference type="HOGENOM" id="CLU_2368289_0_0_7"/>
<organism evidence="1 2">
    <name type="scientific">Solidesulfovibrio magneticus (strain ATCC 700980 / DSM 13731 / RS-1)</name>
    <name type="common">Desulfovibrio magneticus</name>
    <dbReference type="NCBI Taxonomy" id="573370"/>
    <lineage>
        <taxon>Bacteria</taxon>
        <taxon>Pseudomonadati</taxon>
        <taxon>Thermodesulfobacteriota</taxon>
        <taxon>Desulfovibrionia</taxon>
        <taxon>Desulfovibrionales</taxon>
        <taxon>Desulfovibrionaceae</taxon>
        <taxon>Solidesulfovibrio</taxon>
    </lineage>
</organism>
<evidence type="ECO:0000313" key="1">
    <source>
        <dbReference type="EMBL" id="BAH76681.1"/>
    </source>
</evidence>
<sequence>MFSVSCLLASLADPIYPQSPIPLSSGPLSTCFVSQDFPGPASLSVFYVLFQCIERILTNLNADSAMIVSNCSRMRCVRRNLKFWDDEAGWAAEPK</sequence>